<feature type="transmembrane region" description="Helical" evidence="1">
    <location>
        <begin position="120"/>
        <end position="139"/>
    </location>
</feature>
<keyword evidence="1" id="KW-0812">Transmembrane</keyword>
<proteinExistence type="predicted"/>
<name>A0A1M6EDG9_9CLOT</name>
<feature type="transmembrane region" description="Helical" evidence="1">
    <location>
        <begin position="12"/>
        <end position="33"/>
    </location>
</feature>
<accession>A0A1M6EDG9</accession>
<keyword evidence="1" id="KW-0472">Membrane</keyword>
<keyword evidence="1" id="KW-1133">Transmembrane helix</keyword>
<evidence type="ECO:0000313" key="3">
    <source>
        <dbReference type="Proteomes" id="UP000184310"/>
    </source>
</evidence>
<dbReference type="AlphaFoldDB" id="A0A1M6EDG9"/>
<feature type="transmembrane region" description="Helical" evidence="1">
    <location>
        <begin position="175"/>
        <end position="196"/>
    </location>
</feature>
<evidence type="ECO:0000313" key="2">
    <source>
        <dbReference type="EMBL" id="SHI83526.1"/>
    </source>
</evidence>
<dbReference type="Proteomes" id="UP000184310">
    <property type="component" value="Unassembled WGS sequence"/>
</dbReference>
<dbReference type="EMBL" id="FQZB01000005">
    <property type="protein sequence ID" value="SHI83526.1"/>
    <property type="molecule type" value="Genomic_DNA"/>
</dbReference>
<keyword evidence="3" id="KW-1185">Reference proteome</keyword>
<dbReference type="RefSeq" id="WP_072985417.1">
    <property type="nucleotide sequence ID" value="NZ_FQZB01000005.1"/>
</dbReference>
<gene>
    <name evidence="2" type="ORF">SAMN02745163_00827</name>
</gene>
<sequence>MFTLCKILYEKNKALVVMGVIGILIIAIVEATTNKYKIDSMYTSFYMYYWILYLWVLIIAEFRKETSIFFMPIRKQDIIKGYYIFSLLYFIIFTLLNICVRMVVFKLYNASEIPFERLSILGVQELLFLINIVWMILPLGILCKRWIGLMSLFLFYVPINWFLDNEFSILKNNMLISISLTMFVGYISYKIVLILFERKVCIE</sequence>
<feature type="transmembrane region" description="Helical" evidence="1">
    <location>
        <begin position="45"/>
        <end position="62"/>
    </location>
</feature>
<organism evidence="2 3">
    <name type="scientific">Clostridium cavendishii DSM 21758</name>
    <dbReference type="NCBI Taxonomy" id="1121302"/>
    <lineage>
        <taxon>Bacteria</taxon>
        <taxon>Bacillati</taxon>
        <taxon>Bacillota</taxon>
        <taxon>Clostridia</taxon>
        <taxon>Eubacteriales</taxon>
        <taxon>Clostridiaceae</taxon>
        <taxon>Clostridium</taxon>
    </lineage>
</organism>
<feature type="transmembrane region" description="Helical" evidence="1">
    <location>
        <begin position="146"/>
        <end position="163"/>
    </location>
</feature>
<dbReference type="STRING" id="1121302.SAMN02745163_00827"/>
<evidence type="ECO:0008006" key="4">
    <source>
        <dbReference type="Google" id="ProtNLM"/>
    </source>
</evidence>
<feature type="transmembrane region" description="Helical" evidence="1">
    <location>
        <begin position="82"/>
        <end position="108"/>
    </location>
</feature>
<evidence type="ECO:0000256" key="1">
    <source>
        <dbReference type="SAM" id="Phobius"/>
    </source>
</evidence>
<protein>
    <recommendedName>
        <fullName evidence="4">ABC-2 family transporter protein</fullName>
    </recommendedName>
</protein>
<reference evidence="2 3" key="1">
    <citation type="submission" date="2016-11" db="EMBL/GenBank/DDBJ databases">
        <authorList>
            <person name="Jaros S."/>
            <person name="Januszkiewicz K."/>
            <person name="Wedrychowicz H."/>
        </authorList>
    </citation>
    <scope>NUCLEOTIDE SEQUENCE [LARGE SCALE GENOMIC DNA]</scope>
    <source>
        <strain evidence="2 3">DSM 21758</strain>
    </source>
</reference>